<feature type="non-terminal residue" evidence="1">
    <location>
        <position position="1"/>
    </location>
</feature>
<name>A0AAW7XBV3_9GAMM</name>
<protein>
    <submittedName>
        <fullName evidence="1">Sulfotransferase</fullName>
    </submittedName>
</protein>
<dbReference type="RefSeq" id="WP_303494519.1">
    <property type="nucleotide sequence ID" value="NZ_JAUOPB010000274.1"/>
</dbReference>
<dbReference type="InterPro" id="IPR027417">
    <property type="entry name" value="P-loop_NTPase"/>
</dbReference>
<reference evidence="1" key="1">
    <citation type="submission" date="2023-07" db="EMBL/GenBank/DDBJ databases">
        <title>Genome content predicts the carbon catabolic preferences of heterotrophic bacteria.</title>
        <authorList>
            <person name="Gralka M."/>
        </authorList>
    </citation>
    <scope>NUCLEOTIDE SEQUENCE</scope>
    <source>
        <strain evidence="1">I3M17_2</strain>
    </source>
</reference>
<dbReference type="Gene3D" id="3.40.50.300">
    <property type="entry name" value="P-loop containing nucleotide triphosphate hydrolases"/>
    <property type="match status" value="1"/>
</dbReference>
<feature type="non-terminal residue" evidence="1">
    <location>
        <position position="89"/>
    </location>
</feature>
<accession>A0AAW7XBV3</accession>
<dbReference type="EMBL" id="JAUOPB010000274">
    <property type="protein sequence ID" value="MDO6425110.1"/>
    <property type="molecule type" value="Genomic_DNA"/>
</dbReference>
<dbReference type="PANTHER" id="PTHR36451:SF1">
    <property type="entry name" value="OMEGA-HYDROXY-BETA-DIHYDROMENAQUINONE-9 SULFOTRANSFERASE STF3"/>
    <property type="match status" value="1"/>
</dbReference>
<dbReference type="AlphaFoldDB" id="A0AAW7XBV3"/>
<evidence type="ECO:0000313" key="1">
    <source>
        <dbReference type="EMBL" id="MDO6425110.1"/>
    </source>
</evidence>
<dbReference type="SUPFAM" id="SSF52540">
    <property type="entry name" value="P-loop containing nucleoside triphosphate hydrolases"/>
    <property type="match status" value="1"/>
</dbReference>
<gene>
    <name evidence="1" type="ORF">Q4521_21705</name>
</gene>
<proteinExistence type="predicted"/>
<comment type="caution">
    <text evidence="1">The sequence shown here is derived from an EMBL/GenBank/DDBJ whole genome shotgun (WGS) entry which is preliminary data.</text>
</comment>
<evidence type="ECO:0000313" key="2">
    <source>
        <dbReference type="Proteomes" id="UP001169760"/>
    </source>
</evidence>
<dbReference type="Pfam" id="PF13469">
    <property type="entry name" value="Sulfotransfer_3"/>
    <property type="match status" value="1"/>
</dbReference>
<organism evidence="1 2">
    <name type="scientific">Saccharophagus degradans</name>
    <dbReference type="NCBI Taxonomy" id="86304"/>
    <lineage>
        <taxon>Bacteria</taxon>
        <taxon>Pseudomonadati</taxon>
        <taxon>Pseudomonadota</taxon>
        <taxon>Gammaproteobacteria</taxon>
        <taxon>Cellvibrionales</taxon>
        <taxon>Cellvibrionaceae</taxon>
        <taxon>Saccharophagus</taxon>
    </lineage>
</organism>
<dbReference type="InterPro" id="IPR052736">
    <property type="entry name" value="Stf3_sulfotransferase"/>
</dbReference>
<dbReference type="PANTHER" id="PTHR36451">
    <property type="entry name" value="PAPS-DEPENDENT SULFOTRANSFERASE STF3"/>
    <property type="match status" value="1"/>
</dbReference>
<sequence>PYPLFGSTVKLWKTFYKFEALQNADHKQLEEYVFSCFEKMYGSFERDRELVDPSRFFEIRYEDLVRAPIDRMRDLYQHLGLGEFETVRP</sequence>
<dbReference type="Proteomes" id="UP001169760">
    <property type="component" value="Unassembled WGS sequence"/>
</dbReference>